<dbReference type="InterPro" id="IPR008719">
    <property type="entry name" value="N2O_reductase_NosL"/>
</dbReference>
<sequence>MTDPSPSSWWRRRRVLAAIGAGSLVGVAGCVGGGESDGDGDGDGEDDVASPDDDADGGEPSPFLVDHPGDEPQPFESDHMCGVCTMGVTSYDERNAQLAHETGDGMMFCSPGCLFAYYVAPDHFDGPDSDVVGVWVTDFDTGDLIDGFEAYYALEHDDRRADDPMGVDPRVYEDEDLAVAYVEEYDDLGEDDVITFSEVDEDVARIYRSSRL</sequence>
<dbReference type="PANTHER" id="PTHR41247:SF1">
    <property type="entry name" value="HTH-TYPE TRANSCRIPTIONAL REPRESSOR YCNK"/>
    <property type="match status" value="1"/>
</dbReference>
<dbReference type="Proteomes" id="UP000011607">
    <property type="component" value="Unassembled WGS sequence"/>
</dbReference>
<dbReference type="STRING" id="1227454.C446_12282"/>
<evidence type="ECO:0000313" key="2">
    <source>
        <dbReference type="EMBL" id="EMA35470.1"/>
    </source>
</evidence>
<feature type="compositionally biased region" description="Acidic residues" evidence="1">
    <location>
        <begin position="36"/>
        <end position="57"/>
    </location>
</feature>
<dbReference type="RefSeq" id="WP_006673365.1">
    <property type="nucleotide sequence ID" value="NZ_AOMA01000122.1"/>
</dbReference>
<name>M0LTP2_9EURY</name>
<evidence type="ECO:0000256" key="1">
    <source>
        <dbReference type="SAM" id="MobiDB-lite"/>
    </source>
</evidence>
<organism evidence="2 3">
    <name type="scientific">Halobiforma nitratireducens JCM 10879</name>
    <dbReference type="NCBI Taxonomy" id="1227454"/>
    <lineage>
        <taxon>Archaea</taxon>
        <taxon>Methanobacteriati</taxon>
        <taxon>Methanobacteriota</taxon>
        <taxon>Stenosarchaea group</taxon>
        <taxon>Halobacteria</taxon>
        <taxon>Halobacteriales</taxon>
        <taxon>Natrialbaceae</taxon>
        <taxon>Halobiforma</taxon>
    </lineage>
</organism>
<keyword evidence="3" id="KW-1185">Reference proteome</keyword>
<dbReference type="Pfam" id="PF05573">
    <property type="entry name" value="NosL"/>
    <property type="match status" value="1"/>
</dbReference>
<reference evidence="2 3" key="1">
    <citation type="journal article" date="2014" name="PLoS Genet.">
        <title>Phylogenetically driven sequencing of extremely halophilic archaea reveals strategies for static and dynamic osmo-response.</title>
        <authorList>
            <person name="Becker E.A."/>
            <person name="Seitzer P.M."/>
            <person name="Tritt A."/>
            <person name="Larsen D."/>
            <person name="Krusor M."/>
            <person name="Yao A.I."/>
            <person name="Wu D."/>
            <person name="Madern D."/>
            <person name="Eisen J.A."/>
            <person name="Darling A.E."/>
            <person name="Facciotti M.T."/>
        </authorList>
    </citation>
    <scope>NUCLEOTIDE SEQUENCE [LARGE SCALE GENOMIC DNA]</scope>
    <source>
        <strain evidence="2 3">JCM 10879</strain>
    </source>
</reference>
<comment type="caution">
    <text evidence="2">The sequence shown here is derived from an EMBL/GenBank/DDBJ whole genome shotgun (WGS) entry which is preliminary data.</text>
</comment>
<keyword evidence="2" id="KW-0449">Lipoprotein</keyword>
<feature type="region of interest" description="Disordered" evidence="1">
    <location>
        <begin position="30"/>
        <end position="77"/>
    </location>
</feature>
<protein>
    <submittedName>
        <fullName evidence="2">Lipoprotein</fullName>
    </submittedName>
</protein>
<dbReference type="eggNOG" id="arCOG04012">
    <property type="taxonomic scope" value="Archaea"/>
</dbReference>
<dbReference type="PANTHER" id="PTHR41247">
    <property type="entry name" value="HTH-TYPE TRANSCRIPTIONAL REPRESSOR YCNK"/>
    <property type="match status" value="1"/>
</dbReference>
<proteinExistence type="predicted"/>
<gene>
    <name evidence="2" type="ORF">C446_12282</name>
</gene>
<accession>M0LTP2</accession>
<dbReference type="EMBL" id="AOMA01000122">
    <property type="protein sequence ID" value="EMA35470.1"/>
    <property type="molecule type" value="Genomic_DNA"/>
</dbReference>
<evidence type="ECO:0000313" key="3">
    <source>
        <dbReference type="Proteomes" id="UP000011607"/>
    </source>
</evidence>
<dbReference type="OrthoDB" id="241788at2157"/>
<dbReference type="AlphaFoldDB" id="M0LTP2"/>
<dbReference type="SUPFAM" id="SSF160387">
    <property type="entry name" value="NosL/MerB-like"/>
    <property type="match status" value="1"/>
</dbReference>